<dbReference type="PRINTS" id="PR00260">
    <property type="entry name" value="CHEMTRNSDUCR"/>
</dbReference>
<dbReference type="Pfam" id="PF00672">
    <property type="entry name" value="HAMP"/>
    <property type="match status" value="1"/>
</dbReference>
<dbReference type="Pfam" id="PF12729">
    <property type="entry name" value="4HB_MCP_1"/>
    <property type="match status" value="1"/>
</dbReference>
<feature type="domain" description="Methyl-accepting transducer" evidence="5">
    <location>
        <begin position="271"/>
        <end position="500"/>
    </location>
</feature>
<dbReference type="InterPro" id="IPR051310">
    <property type="entry name" value="MCP_chemotaxis"/>
</dbReference>
<evidence type="ECO:0000259" key="6">
    <source>
        <dbReference type="PROSITE" id="PS50885"/>
    </source>
</evidence>
<evidence type="ECO:0000313" key="7">
    <source>
        <dbReference type="EMBL" id="MEK8047491.1"/>
    </source>
</evidence>
<dbReference type="Gene3D" id="1.10.287.950">
    <property type="entry name" value="Methyl-accepting chemotaxis protein"/>
    <property type="match status" value="1"/>
</dbReference>
<dbReference type="CDD" id="cd06225">
    <property type="entry name" value="HAMP"/>
    <property type="match status" value="1"/>
</dbReference>
<feature type="transmembrane region" description="Helical" evidence="4">
    <location>
        <begin position="190"/>
        <end position="212"/>
    </location>
</feature>
<evidence type="ECO:0000313" key="8">
    <source>
        <dbReference type="Proteomes" id="UP001379945"/>
    </source>
</evidence>
<dbReference type="InterPro" id="IPR004090">
    <property type="entry name" value="Chemotax_Me-accpt_rcpt"/>
</dbReference>
<accession>A0ABU9C983</accession>
<keyword evidence="8" id="KW-1185">Reference proteome</keyword>
<keyword evidence="4" id="KW-1133">Transmembrane helix</keyword>
<evidence type="ECO:0000256" key="2">
    <source>
        <dbReference type="ARBA" id="ARBA00029447"/>
    </source>
</evidence>
<dbReference type="PROSITE" id="PS50885">
    <property type="entry name" value="HAMP"/>
    <property type="match status" value="1"/>
</dbReference>
<evidence type="ECO:0000259" key="5">
    <source>
        <dbReference type="PROSITE" id="PS50111"/>
    </source>
</evidence>
<dbReference type="InterPro" id="IPR024478">
    <property type="entry name" value="HlyB_4HB_MCP"/>
</dbReference>
<dbReference type="PROSITE" id="PS50111">
    <property type="entry name" value="CHEMOTAXIS_TRANSDUC_2"/>
    <property type="match status" value="1"/>
</dbReference>
<keyword evidence="3" id="KW-0807">Transducer</keyword>
<dbReference type="RefSeq" id="WP_341399798.1">
    <property type="nucleotide sequence ID" value="NZ_JBBUTI010000009.1"/>
</dbReference>
<dbReference type="InterPro" id="IPR047347">
    <property type="entry name" value="YvaQ-like_sensor"/>
</dbReference>
<keyword evidence="4" id="KW-0472">Membrane</keyword>
<proteinExistence type="inferred from homology"/>
<name>A0ABU9C983_9BURK</name>
<comment type="caution">
    <text evidence="7">The sequence shown here is derived from an EMBL/GenBank/DDBJ whole genome shotgun (WGS) entry which is preliminary data.</text>
</comment>
<protein>
    <submittedName>
        <fullName evidence="7">Methyl-accepting chemotaxis protein</fullName>
    </submittedName>
</protein>
<dbReference type="InterPro" id="IPR004089">
    <property type="entry name" value="MCPsignal_dom"/>
</dbReference>
<reference evidence="7 8" key="1">
    <citation type="submission" date="2024-04" db="EMBL/GenBank/DDBJ databases">
        <title>Novel species of the genus Ideonella isolated from streams.</title>
        <authorList>
            <person name="Lu H."/>
        </authorList>
    </citation>
    <scope>NUCLEOTIDE SEQUENCE [LARGE SCALE GENOMIC DNA]</scope>
    <source>
        <strain evidence="7 8">LYT19W</strain>
    </source>
</reference>
<dbReference type="CDD" id="cd11386">
    <property type="entry name" value="MCP_signal"/>
    <property type="match status" value="1"/>
</dbReference>
<dbReference type="SMART" id="SM00283">
    <property type="entry name" value="MA"/>
    <property type="match status" value="1"/>
</dbReference>
<dbReference type="SMART" id="SM00304">
    <property type="entry name" value="HAMP"/>
    <property type="match status" value="1"/>
</dbReference>
<evidence type="ECO:0000256" key="1">
    <source>
        <dbReference type="ARBA" id="ARBA00022481"/>
    </source>
</evidence>
<gene>
    <name evidence="7" type="ORF">AACH00_14100</name>
</gene>
<sequence>MINVRNFRIGVRLGASFALMLLLTLAIAVAGGWSLGRVHDGLKTVYEDRTVPMGQLAEIDHLLLDSRSLVLEALAHADPALGQGNDAQVQRHLARIDEVWKAYMATYLTEQEKVLAASFDAARRTYLTDGLLPLVAAMKAGNFDEARKIDQSKLKPLGHAVNEANGKLVQLQLTVAEQEYRAADVLQDKLIFWLSVAVLATLVIGAAQAWLITRSVTGPVQWAVHMAQRIAEGDLTTTASARSKDELGDLLRSLNQMNDQLSAVVTTVRDSSESIATGSAQIAVGNADLSQRTEEQASSLQQTAATMEELNDTVQSSAHNARQAADMAAHAREAAAHGGSLVSQVVSTMDAIHDSSRKVVDIIGVIDGIAFQTNILALNAAVEAARAGEQGRGFAVVAGEVRVLAQRSAEAAREIKRLIGNSSERVEAGAREVAAAGTAVSGIVAQVSSVSQLIVEISTAAQEQTLGLGQVNDAVTQLDHVTQQNAALVEESAAASESLKQQADRLVQAVGAFKLKPSAV</sequence>
<keyword evidence="1" id="KW-0488">Methylation</keyword>
<dbReference type="PANTHER" id="PTHR43531:SF14">
    <property type="entry name" value="METHYL-ACCEPTING CHEMOTAXIS PROTEIN I-RELATED"/>
    <property type="match status" value="1"/>
</dbReference>
<dbReference type="InterPro" id="IPR003660">
    <property type="entry name" value="HAMP_dom"/>
</dbReference>
<dbReference type="CDD" id="cd19411">
    <property type="entry name" value="MCP2201-like_sensor"/>
    <property type="match status" value="1"/>
</dbReference>
<dbReference type="PANTHER" id="PTHR43531">
    <property type="entry name" value="PROTEIN ICFG"/>
    <property type="match status" value="1"/>
</dbReference>
<dbReference type="Proteomes" id="UP001379945">
    <property type="component" value="Unassembled WGS sequence"/>
</dbReference>
<feature type="domain" description="HAMP" evidence="6">
    <location>
        <begin position="214"/>
        <end position="266"/>
    </location>
</feature>
<dbReference type="EMBL" id="JBBUTI010000009">
    <property type="protein sequence ID" value="MEK8047491.1"/>
    <property type="molecule type" value="Genomic_DNA"/>
</dbReference>
<organism evidence="7 8">
    <name type="scientific">Ideonella margarita</name>
    <dbReference type="NCBI Taxonomy" id="2984191"/>
    <lineage>
        <taxon>Bacteria</taxon>
        <taxon>Pseudomonadati</taxon>
        <taxon>Pseudomonadota</taxon>
        <taxon>Betaproteobacteria</taxon>
        <taxon>Burkholderiales</taxon>
        <taxon>Sphaerotilaceae</taxon>
        <taxon>Ideonella</taxon>
    </lineage>
</organism>
<dbReference type="Pfam" id="PF00015">
    <property type="entry name" value="MCPsignal"/>
    <property type="match status" value="1"/>
</dbReference>
<evidence type="ECO:0000256" key="3">
    <source>
        <dbReference type="PROSITE-ProRule" id="PRU00284"/>
    </source>
</evidence>
<comment type="similarity">
    <text evidence="2">Belongs to the methyl-accepting chemotaxis (MCP) protein family.</text>
</comment>
<keyword evidence="4" id="KW-0812">Transmembrane</keyword>
<dbReference type="SUPFAM" id="SSF58104">
    <property type="entry name" value="Methyl-accepting chemotaxis protein (MCP) signaling domain"/>
    <property type="match status" value="1"/>
</dbReference>
<evidence type="ECO:0000256" key="4">
    <source>
        <dbReference type="SAM" id="Phobius"/>
    </source>
</evidence>